<keyword evidence="1" id="KW-0812">Transmembrane</keyword>
<dbReference type="RefSeq" id="WP_307156814.1">
    <property type="nucleotide sequence ID" value="NZ_JAUSWH010000002.1"/>
</dbReference>
<proteinExistence type="predicted"/>
<feature type="transmembrane region" description="Helical" evidence="1">
    <location>
        <begin position="296"/>
        <end position="317"/>
    </location>
</feature>
<dbReference type="EMBL" id="JAUSWH010000002">
    <property type="protein sequence ID" value="MDQ0454609.1"/>
    <property type="molecule type" value="Genomic_DNA"/>
</dbReference>
<keyword evidence="1" id="KW-1133">Transmembrane helix</keyword>
<evidence type="ECO:0008006" key="4">
    <source>
        <dbReference type="Google" id="ProtNLM"/>
    </source>
</evidence>
<keyword evidence="3" id="KW-1185">Reference proteome</keyword>
<organism evidence="2 3">
    <name type="scientific">Rhizobium paknamense</name>
    <dbReference type="NCBI Taxonomy" id="1206817"/>
    <lineage>
        <taxon>Bacteria</taxon>
        <taxon>Pseudomonadati</taxon>
        <taxon>Pseudomonadota</taxon>
        <taxon>Alphaproteobacteria</taxon>
        <taxon>Hyphomicrobiales</taxon>
        <taxon>Rhizobiaceae</taxon>
        <taxon>Rhizobium/Agrobacterium group</taxon>
        <taxon>Rhizobium</taxon>
    </lineage>
</organism>
<evidence type="ECO:0000313" key="3">
    <source>
        <dbReference type="Proteomes" id="UP001235269"/>
    </source>
</evidence>
<keyword evidence="1" id="KW-0472">Membrane</keyword>
<protein>
    <recommendedName>
        <fullName evidence="4">DUF3592 domain-containing protein</fullName>
    </recommendedName>
</protein>
<evidence type="ECO:0000313" key="2">
    <source>
        <dbReference type="EMBL" id="MDQ0454609.1"/>
    </source>
</evidence>
<evidence type="ECO:0000256" key="1">
    <source>
        <dbReference type="SAM" id="Phobius"/>
    </source>
</evidence>
<sequence>MEGSALIPALRLPQRPLSLVPSAYSSSKARLWVLPVFPLLGAFFLYMQLPGILHDWQISQHPLVPESSEVQNGRCQTRKGFLTDCEADLVYEVDGHRYSSKVEIMFASLHFGDYETGVVISADHPEMATLSLGLDELWNRIITLTVFVLLFFGGGIAAGFGALRTRREQVVLGRAAILTPVPVKITNIRRRRNSLTVSYSDKIAKDASKRHGLTTLRDGQQPLMIGGGKGKSVALAVRHEGVSLPVLLDAKLERISMTDEERAAALASLAPATEAGITPVSGQTAQRKASPLLRGLQVFSGGLLMIAVAVIGFWLWYVTASKTPFQSPGMDINNAMPAPLNAWGCAQLQKRFGQGNAPFGCVASDFQSWK</sequence>
<accession>A0ABU0I8P9</accession>
<dbReference type="Proteomes" id="UP001235269">
    <property type="component" value="Unassembled WGS sequence"/>
</dbReference>
<name>A0ABU0I8P9_9HYPH</name>
<comment type="caution">
    <text evidence="2">The sequence shown here is derived from an EMBL/GenBank/DDBJ whole genome shotgun (WGS) entry which is preliminary data.</text>
</comment>
<reference evidence="2 3" key="1">
    <citation type="submission" date="2023-07" db="EMBL/GenBank/DDBJ databases">
        <title>Genomic Encyclopedia of Type Strains, Phase IV (KMG-IV): sequencing the most valuable type-strain genomes for metagenomic binning, comparative biology and taxonomic classification.</title>
        <authorList>
            <person name="Goeker M."/>
        </authorList>
    </citation>
    <scope>NUCLEOTIDE SEQUENCE [LARGE SCALE GENOMIC DNA]</scope>
    <source>
        <strain evidence="2 3">DSM 100301</strain>
    </source>
</reference>
<gene>
    <name evidence="2" type="ORF">QO005_000936</name>
</gene>
<feature type="transmembrane region" description="Helical" evidence="1">
    <location>
        <begin position="31"/>
        <end position="49"/>
    </location>
</feature>
<feature type="transmembrane region" description="Helical" evidence="1">
    <location>
        <begin position="141"/>
        <end position="163"/>
    </location>
</feature>